<dbReference type="InterPro" id="IPR001663">
    <property type="entry name" value="Rng_hydr_dOase-A"/>
</dbReference>
<keyword evidence="3" id="KW-0479">Metal-binding</keyword>
<keyword evidence="9" id="KW-0520">NAD</keyword>
<dbReference type="PRINTS" id="PR00090">
    <property type="entry name" value="RNGDIOXGNASE"/>
</dbReference>
<keyword evidence="7" id="KW-0408">Iron</keyword>
<accession>A0ABY6ZAC0</accession>
<evidence type="ECO:0000256" key="4">
    <source>
        <dbReference type="ARBA" id="ARBA00022797"/>
    </source>
</evidence>
<dbReference type="Pfam" id="PF00848">
    <property type="entry name" value="Ring_hydroxyl_A"/>
    <property type="match status" value="1"/>
</dbReference>
<reference evidence="11" key="1">
    <citation type="submission" date="2022-08" db="EMBL/GenBank/DDBJ databases">
        <title>Alicyclobacillus fastidiosus DSM 17978, complete genome.</title>
        <authorList>
            <person name="Wang Q."/>
            <person name="Cai R."/>
            <person name="Wang Z."/>
        </authorList>
    </citation>
    <scope>NUCLEOTIDE SEQUENCE</scope>
    <source>
        <strain evidence="11">DSM 17978</strain>
    </source>
</reference>
<keyword evidence="2" id="KW-0001">2Fe-2S</keyword>
<protein>
    <submittedName>
        <fullName evidence="11">Aromatic ring-hydroxylating dioxygenase subunit alpha</fullName>
    </submittedName>
</protein>
<dbReference type="InterPro" id="IPR017941">
    <property type="entry name" value="Rieske_2Fe-2S"/>
</dbReference>
<keyword evidence="8" id="KW-0411">Iron-sulfur</keyword>
<dbReference type="PROSITE" id="PS00570">
    <property type="entry name" value="RING_HYDROXYL_ALPHA"/>
    <property type="match status" value="1"/>
</dbReference>
<dbReference type="Proteomes" id="UP001164761">
    <property type="component" value="Chromosome"/>
</dbReference>
<sequence length="455" mass="51131">MAKSAAIDKTILAGVKEKIQRGLLPQWAFTDDEIYQAEVEQIFAKTWNFLGHESEIEQPGDYVTRWIVNDPVLLLRDENCQIQAYLNSCTHRGTKLCTADFGQKKAFTCPYHGWTFNLAGDLIGIVAGNRVYGEEMDRSRWSLRKIPKVSSYCGMIFGSLNEHAEPLEDFLGDMKWYFDIMLGRSDAGMEVRGVPQKWIINTNWKISADNFGGDPYHTAMSHRSTVELGISPKDPMYASYGHQVVLDNGHGINMCTAAKAGADVPPYQGLPSEMWPMFKRNLSAEQLDVFEKTMIMVGNCFPNLSFVSPMHGTGGPDEPLTSFVNFRVWRPVGPMKIEVTSWFMVDKEAPESFKQASYLSYIGSFGPAGTLEQDDAEIWTRVAETTRGTMAQDKDVHYNNALNYLMGLDRVEPDLTWPGPGTAYPTCYLDAISRAFYEHWVDSLLKEADVPTGVL</sequence>
<dbReference type="InterPro" id="IPR015881">
    <property type="entry name" value="ARHD_Rieske_2Fe_2S"/>
</dbReference>
<dbReference type="Pfam" id="PF00355">
    <property type="entry name" value="Rieske"/>
    <property type="match status" value="1"/>
</dbReference>
<gene>
    <name evidence="11" type="ORF">NZD89_15520</name>
</gene>
<feature type="domain" description="Rieske" evidence="10">
    <location>
        <begin position="47"/>
        <end position="121"/>
    </location>
</feature>
<evidence type="ECO:0000256" key="3">
    <source>
        <dbReference type="ARBA" id="ARBA00022723"/>
    </source>
</evidence>
<evidence type="ECO:0000256" key="6">
    <source>
        <dbReference type="ARBA" id="ARBA00023002"/>
    </source>
</evidence>
<organism evidence="11 12">
    <name type="scientific">Alicyclobacillus fastidiosus</name>
    <dbReference type="NCBI Taxonomy" id="392011"/>
    <lineage>
        <taxon>Bacteria</taxon>
        <taxon>Bacillati</taxon>
        <taxon>Bacillota</taxon>
        <taxon>Bacilli</taxon>
        <taxon>Bacillales</taxon>
        <taxon>Alicyclobacillaceae</taxon>
        <taxon>Alicyclobacillus</taxon>
    </lineage>
</organism>
<dbReference type="InterPro" id="IPR036922">
    <property type="entry name" value="Rieske_2Fe-2S_sf"/>
</dbReference>
<evidence type="ECO:0000313" key="12">
    <source>
        <dbReference type="Proteomes" id="UP001164761"/>
    </source>
</evidence>
<evidence type="ECO:0000256" key="2">
    <source>
        <dbReference type="ARBA" id="ARBA00022714"/>
    </source>
</evidence>
<keyword evidence="6" id="KW-0560">Oxidoreductase</keyword>
<proteinExistence type="inferred from homology"/>
<dbReference type="GO" id="GO:0051213">
    <property type="term" value="F:dioxygenase activity"/>
    <property type="evidence" value="ECO:0007669"/>
    <property type="project" value="UniProtKB-KW"/>
</dbReference>
<dbReference type="InterPro" id="IPR015879">
    <property type="entry name" value="Ring_hydroxy_dOase_asu_C_dom"/>
</dbReference>
<evidence type="ECO:0000256" key="1">
    <source>
        <dbReference type="ARBA" id="ARBA00008751"/>
    </source>
</evidence>
<dbReference type="InterPro" id="IPR043266">
    <property type="entry name" value="RHO_NdoB-like_C"/>
</dbReference>
<evidence type="ECO:0000256" key="5">
    <source>
        <dbReference type="ARBA" id="ARBA00022964"/>
    </source>
</evidence>
<comment type="similarity">
    <text evidence="1">Belongs to the bacterial ring-hydroxylating dioxygenase alpha subunit family.</text>
</comment>
<dbReference type="PROSITE" id="PS51296">
    <property type="entry name" value="RIESKE"/>
    <property type="match status" value="1"/>
</dbReference>
<dbReference type="SUPFAM" id="SSF50022">
    <property type="entry name" value="ISP domain"/>
    <property type="match status" value="1"/>
</dbReference>
<dbReference type="PANTHER" id="PTHR43756">
    <property type="entry name" value="CHOLINE MONOOXYGENASE, CHLOROPLASTIC"/>
    <property type="match status" value="1"/>
</dbReference>
<keyword evidence="5 11" id="KW-0223">Dioxygenase</keyword>
<evidence type="ECO:0000256" key="7">
    <source>
        <dbReference type="ARBA" id="ARBA00023004"/>
    </source>
</evidence>
<dbReference type="PANTHER" id="PTHR43756:SF1">
    <property type="entry name" value="3-PHENYLPROPIONATE_CINNAMIC ACID DIOXYGENASE SUBUNIT ALPHA"/>
    <property type="match status" value="1"/>
</dbReference>
<evidence type="ECO:0000259" key="10">
    <source>
        <dbReference type="PROSITE" id="PS51296"/>
    </source>
</evidence>
<name>A0ABY6ZAC0_9BACL</name>
<dbReference type="CDD" id="cd08881">
    <property type="entry name" value="RHO_alpha_C_NDO-like"/>
    <property type="match status" value="1"/>
</dbReference>
<dbReference type="Gene3D" id="2.102.10.10">
    <property type="entry name" value="Rieske [2Fe-2S] iron-sulphur domain"/>
    <property type="match status" value="1"/>
</dbReference>
<keyword evidence="4" id="KW-0058">Aromatic hydrocarbons catabolism</keyword>
<dbReference type="RefSeq" id="WP_268003709.1">
    <property type="nucleotide sequence ID" value="NZ_CP104067.1"/>
</dbReference>
<dbReference type="Gene3D" id="3.90.380.10">
    <property type="entry name" value="Naphthalene 1,2-dioxygenase Alpha Subunit, Chain A, domain 1"/>
    <property type="match status" value="1"/>
</dbReference>
<keyword evidence="12" id="KW-1185">Reference proteome</keyword>
<dbReference type="SUPFAM" id="SSF55961">
    <property type="entry name" value="Bet v1-like"/>
    <property type="match status" value="1"/>
</dbReference>
<evidence type="ECO:0000256" key="9">
    <source>
        <dbReference type="ARBA" id="ARBA00023027"/>
    </source>
</evidence>
<evidence type="ECO:0000256" key="8">
    <source>
        <dbReference type="ARBA" id="ARBA00023014"/>
    </source>
</evidence>
<evidence type="ECO:0000313" key="11">
    <source>
        <dbReference type="EMBL" id="WAH39811.1"/>
    </source>
</evidence>
<dbReference type="EMBL" id="CP104067">
    <property type="protein sequence ID" value="WAH39811.1"/>
    <property type="molecule type" value="Genomic_DNA"/>
</dbReference>